<comment type="catalytic activity">
    <reaction evidence="3">
        <text>a 2'-deoxyadenosine in DNA + S-adenosyl-L-methionine = an N(6)-methyl-2'-deoxyadenosine in DNA + S-adenosyl-L-homocysteine + H(+)</text>
        <dbReference type="Rhea" id="RHEA:15197"/>
        <dbReference type="Rhea" id="RHEA-COMP:12418"/>
        <dbReference type="Rhea" id="RHEA-COMP:12419"/>
        <dbReference type="ChEBI" id="CHEBI:15378"/>
        <dbReference type="ChEBI" id="CHEBI:57856"/>
        <dbReference type="ChEBI" id="CHEBI:59789"/>
        <dbReference type="ChEBI" id="CHEBI:90615"/>
        <dbReference type="ChEBI" id="CHEBI:90616"/>
        <dbReference type="EC" id="2.1.1.72"/>
    </reaction>
</comment>
<keyword evidence="1" id="KW-0489">Methyltransferase</keyword>
<feature type="domain" description="DNA methylase N-4/N-6" evidence="5">
    <location>
        <begin position="19"/>
        <end position="213"/>
    </location>
</feature>
<dbReference type="InterPro" id="IPR002941">
    <property type="entry name" value="DNA_methylase_N4/N6"/>
</dbReference>
<dbReference type="PRINTS" id="PR00508">
    <property type="entry name" value="S21N4MTFRASE"/>
</dbReference>
<name>A0A7C5R1M4_9PROT</name>
<dbReference type="GO" id="GO:0008170">
    <property type="term" value="F:N-methyltransferase activity"/>
    <property type="evidence" value="ECO:0007669"/>
    <property type="project" value="InterPro"/>
</dbReference>
<evidence type="ECO:0000256" key="4">
    <source>
        <dbReference type="RuleBase" id="RU362026"/>
    </source>
</evidence>
<dbReference type="EMBL" id="DRMJ01000515">
    <property type="protein sequence ID" value="HHL43904.1"/>
    <property type="molecule type" value="Genomic_DNA"/>
</dbReference>
<dbReference type="CDD" id="cd02440">
    <property type="entry name" value="AdoMet_MTases"/>
    <property type="match status" value="1"/>
</dbReference>
<dbReference type="Proteomes" id="UP000885830">
    <property type="component" value="Unassembled WGS sequence"/>
</dbReference>
<dbReference type="PANTHER" id="PTHR13370">
    <property type="entry name" value="RNA METHYLASE-RELATED"/>
    <property type="match status" value="1"/>
</dbReference>
<keyword evidence="2" id="KW-0808">Transferase</keyword>
<feature type="non-terminal residue" evidence="6">
    <location>
        <position position="1"/>
    </location>
</feature>
<reference evidence="6" key="1">
    <citation type="journal article" date="2020" name="mSystems">
        <title>Genome- and Community-Level Interaction Insights into Carbon Utilization and Element Cycling Functions of Hydrothermarchaeota in Hydrothermal Sediment.</title>
        <authorList>
            <person name="Zhou Z."/>
            <person name="Liu Y."/>
            <person name="Xu W."/>
            <person name="Pan J."/>
            <person name="Luo Z.H."/>
            <person name="Li M."/>
        </authorList>
    </citation>
    <scope>NUCLEOTIDE SEQUENCE [LARGE SCALE GENOMIC DNA]</scope>
    <source>
        <strain evidence="6">HyVt-485</strain>
    </source>
</reference>
<comment type="caution">
    <text evidence="6">The sequence shown here is derived from an EMBL/GenBank/DDBJ whole genome shotgun (WGS) entry which is preliminary data.</text>
</comment>
<dbReference type="AlphaFoldDB" id="A0A7C5R1M4"/>
<dbReference type="InterPro" id="IPR029063">
    <property type="entry name" value="SAM-dependent_MTases_sf"/>
</dbReference>
<gene>
    <name evidence="6" type="ORF">ENJ42_09810</name>
</gene>
<dbReference type="EC" id="2.1.1.-" evidence="4"/>
<dbReference type="Gene3D" id="3.40.50.150">
    <property type="entry name" value="Vaccinia Virus protein VP39"/>
    <property type="match status" value="1"/>
</dbReference>
<organism evidence="6">
    <name type="scientific">Hellea balneolensis</name>
    <dbReference type="NCBI Taxonomy" id="287478"/>
    <lineage>
        <taxon>Bacteria</taxon>
        <taxon>Pseudomonadati</taxon>
        <taxon>Pseudomonadota</taxon>
        <taxon>Alphaproteobacteria</taxon>
        <taxon>Maricaulales</taxon>
        <taxon>Robiginitomaculaceae</taxon>
        <taxon>Hellea</taxon>
    </lineage>
</organism>
<evidence type="ECO:0000313" key="6">
    <source>
        <dbReference type="EMBL" id="HHL43904.1"/>
    </source>
</evidence>
<dbReference type="SUPFAM" id="SSF53335">
    <property type="entry name" value="S-adenosyl-L-methionine-dependent methyltransferases"/>
    <property type="match status" value="1"/>
</dbReference>
<dbReference type="GO" id="GO:0009007">
    <property type="term" value="F:site-specific DNA-methyltransferase (adenine-specific) activity"/>
    <property type="evidence" value="ECO:0007669"/>
    <property type="project" value="UniProtKB-EC"/>
</dbReference>
<evidence type="ECO:0000256" key="2">
    <source>
        <dbReference type="ARBA" id="ARBA00022679"/>
    </source>
</evidence>
<protein>
    <recommendedName>
        <fullName evidence="4">Methyltransferase</fullName>
        <ecNumber evidence="4">2.1.1.-</ecNumber>
    </recommendedName>
</protein>
<sequence>NLSNDGFTCKGGRMVSVNKGAWDKSAGPIEDMAFHREWIAACHRKLKPGGTIWISGTYHSIYQCGWALQEGGWHILNEICWFKPNASPNLSCRMFTASHETLIWARTNKKHKHVFNYQDMKNGEWHEGDQLKKDAKQMRSVWSIPLTKKSEKRFGKHPTQKPEALLDRIVLAASQPGDVILDPFCGSGTTGVVAVRHGRRFIGVDMDGQFLETLARPRIEAELDALLMSESPHQVGICK</sequence>
<evidence type="ECO:0000259" key="5">
    <source>
        <dbReference type="Pfam" id="PF01555"/>
    </source>
</evidence>
<accession>A0A7C5R1M4</accession>
<dbReference type="GO" id="GO:0003677">
    <property type="term" value="F:DNA binding"/>
    <property type="evidence" value="ECO:0007669"/>
    <property type="project" value="InterPro"/>
</dbReference>
<dbReference type="GO" id="GO:0005737">
    <property type="term" value="C:cytoplasm"/>
    <property type="evidence" value="ECO:0007669"/>
    <property type="project" value="TreeGrafter"/>
</dbReference>
<dbReference type="PANTHER" id="PTHR13370:SF3">
    <property type="entry name" value="TRNA (GUANINE(10)-N2)-METHYLTRANSFERASE HOMOLOG"/>
    <property type="match status" value="1"/>
</dbReference>
<evidence type="ECO:0000256" key="1">
    <source>
        <dbReference type="ARBA" id="ARBA00022603"/>
    </source>
</evidence>
<dbReference type="Pfam" id="PF01555">
    <property type="entry name" value="N6_N4_Mtase"/>
    <property type="match status" value="1"/>
</dbReference>
<evidence type="ECO:0000256" key="3">
    <source>
        <dbReference type="ARBA" id="ARBA00047942"/>
    </source>
</evidence>
<comment type="similarity">
    <text evidence="4">Belongs to the N(4)/N(6)-methyltransferase family.</text>
</comment>
<dbReference type="GO" id="GO:0032259">
    <property type="term" value="P:methylation"/>
    <property type="evidence" value="ECO:0007669"/>
    <property type="project" value="UniProtKB-KW"/>
</dbReference>
<proteinExistence type="inferred from homology"/>
<dbReference type="InterPro" id="IPR001091">
    <property type="entry name" value="RM_Methyltransferase"/>
</dbReference>